<accession>A0AAN6WY29</accession>
<evidence type="ECO:0000256" key="2">
    <source>
        <dbReference type="SAM" id="Phobius"/>
    </source>
</evidence>
<keyword evidence="4" id="KW-1185">Reference proteome</keyword>
<feature type="transmembrane region" description="Helical" evidence="2">
    <location>
        <begin position="121"/>
        <end position="140"/>
    </location>
</feature>
<keyword evidence="2" id="KW-1133">Transmembrane helix</keyword>
<reference evidence="3" key="2">
    <citation type="submission" date="2023-05" db="EMBL/GenBank/DDBJ databases">
        <authorList>
            <consortium name="Lawrence Berkeley National Laboratory"/>
            <person name="Steindorff A."/>
            <person name="Hensen N."/>
            <person name="Bonometti L."/>
            <person name="Westerberg I."/>
            <person name="Brannstrom I.O."/>
            <person name="Guillou S."/>
            <person name="Cros-Aarteil S."/>
            <person name="Calhoun S."/>
            <person name="Haridas S."/>
            <person name="Kuo A."/>
            <person name="Mondo S."/>
            <person name="Pangilinan J."/>
            <person name="Riley R."/>
            <person name="Labutti K."/>
            <person name="Andreopoulos B."/>
            <person name="Lipzen A."/>
            <person name="Chen C."/>
            <person name="Yanf M."/>
            <person name="Daum C."/>
            <person name="Ng V."/>
            <person name="Clum A."/>
            <person name="Ohm R."/>
            <person name="Martin F."/>
            <person name="Silar P."/>
            <person name="Natvig D."/>
            <person name="Lalanne C."/>
            <person name="Gautier V."/>
            <person name="Ament-Velasquez S.L."/>
            <person name="Kruys A."/>
            <person name="Hutchinson M.I."/>
            <person name="Powell A.J."/>
            <person name="Barry K."/>
            <person name="Miller A.N."/>
            <person name="Grigoriev I.V."/>
            <person name="Debuchy R."/>
            <person name="Gladieux P."/>
            <person name="Thoren M.H."/>
            <person name="Johannesson H."/>
        </authorList>
    </citation>
    <scope>NUCLEOTIDE SEQUENCE</scope>
    <source>
        <strain evidence="3">PSN309</strain>
    </source>
</reference>
<gene>
    <name evidence="3" type="ORF">QBC35DRAFT_210521</name>
</gene>
<proteinExistence type="predicted"/>
<organism evidence="3 4">
    <name type="scientific">Podospora australis</name>
    <dbReference type="NCBI Taxonomy" id="1536484"/>
    <lineage>
        <taxon>Eukaryota</taxon>
        <taxon>Fungi</taxon>
        <taxon>Dikarya</taxon>
        <taxon>Ascomycota</taxon>
        <taxon>Pezizomycotina</taxon>
        <taxon>Sordariomycetes</taxon>
        <taxon>Sordariomycetidae</taxon>
        <taxon>Sordariales</taxon>
        <taxon>Podosporaceae</taxon>
        <taxon>Podospora</taxon>
    </lineage>
</organism>
<feature type="transmembrane region" description="Helical" evidence="2">
    <location>
        <begin position="316"/>
        <end position="335"/>
    </location>
</feature>
<feature type="transmembrane region" description="Helical" evidence="2">
    <location>
        <begin position="74"/>
        <end position="97"/>
    </location>
</feature>
<feature type="compositionally biased region" description="Polar residues" evidence="1">
    <location>
        <begin position="619"/>
        <end position="630"/>
    </location>
</feature>
<name>A0AAN6WY29_9PEZI</name>
<evidence type="ECO:0000256" key="1">
    <source>
        <dbReference type="SAM" id="MobiDB-lite"/>
    </source>
</evidence>
<feature type="transmembrane region" description="Helical" evidence="2">
    <location>
        <begin position="234"/>
        <end position="258"/>
    </location>
</feature>
<feature type="region of interest" description="Disordered" evidence="1">
    <location>
        <begin position="562"/>
        <end position="684"/>
    </location>
</feature>
<feature type="region of interest" description="Disordered" evidence="1">
    <location>
        <begin position="20"/>
        <end position="41"/>
    </location>
</feature>
<feature type="transmembrane region" description="Helical" evidence="2">
    <location>
        <begin position="278"/>
        <end position="296"/>
    </location>
</feature>
<comment type="caution">
    <text evidence="3">The sequence shown here is derived from an EMBL/GenBank/DDBJ whole genome shotgun (WGS) entry which is preliminary data.</text>
</comment>
<dbReference type="AlphaFoldDB" id="A0AAN6WY29"/>
<keyword evidence="2" id="KW-0812">Transmembrane</keyword>
<sequence>MSPLALVVVDGVAGWLESRDDTGVQPQNNNRFNRTRTGNGNGLFQSATNQTTSQQMFFNDLRFAAAKSIRTSTIILASFNIIAAFATAVGIILESYFREKRNNRQYKFWRNGFKFVPEGEVYPLVLSMGIFVQSLIFAGAQSTGLDGLFGLGCTMMAQVMLPAVFLAPYIQLVFAVEITLRALRKEPFGPRGKWNVTICSAVIGLLVLAKFLLADFDQSPNFCLTSLFWFVAHYATACFGLLTAIASILLICIVVIFVKLSRSIHIEVTARVAASRMVYYLALALISICFMLPYFYVMTFMNGRGQNNNSLNLSMVASVVANISGLMTGGLYLFLKSNTLSTIGPRDKVGEYENRRARYKIERRYTMDETDSDSIGTYDRQIVYPVTGPRSLRRMNSESSLVALEKEEKAFDAQSTMSASTTYSRRAPGSLRSFRSMASAAFMPRAPERARISTAAGGHMRKRSYSLFPNSAAKSSVTLLPATTYSPNDHLKPPPSMGNLANFRHRRDSSLVSSATVQIGLRLSSVEDTVTKTTVVMPDPHVYNLDCPKVLKELEEKGILKRGGLTTPTKPETETQLAVESPKRDPVKDAKMKTLPPVPRPLNTQSIVGAPTAAGEVTLSPSVYSPQSPTKMKLPSPKGVGFAVPPPKSTNPRSPPVVPPPQPQRRAPDDTTPPPPADAKNAWI</sequence>
<feature type="transmembrane region" description="Helical" evidence="2">
    <location>
        <begin position="160"/>
        <end position="182"/>
    </location>
</feature>
<feature type="compositionally biased region" description="Basic and acidic residues" evidence="1">
    <location>
        <begin position="581"/>
        <end position="592"/>
    </location>
</feature>
<dbReference type="EMBL" id="MU864391">
    <property type="protein sequence ID" value="KAK4188232.1"/>
    <property type="molecule type" value="Genomic_DNA"/>
</dbReference>
<keyword evidence="2" id="KW-0472">Membrane</keyword>
<reference evidence="3" key="1">
    <citation type="journal article" date="2023" name="Mol. Phylogenet. Evol.">
        <title>Genome-scale phylogeny and comparative genomics of the fungal order Sordariales.</title>
        <authorList>
            <person name="Hensen N."/>
            <person name="Bonometti L."/>
            <person name="Westerberg I."/>
            <person name="Brannstrom I.O."/>
            <person name="Guillou S."/>
            <person name="Cros-Aarteil S."/>
            <person name="Calhoun S."/>
            <person name="Haridas S."/>
            <person name="Kuo A."/>
            <person name="Mondo S."/>
            <person name="Pangilinan J."/>
            <person name="Riley R."/>
            <person name="LaButti K."/>
            <person name="Andreopoulos B."/>
            <person name="Lipzen A."/>
            <person name="Chen C."/>
            <person name="Yan M."/>
            <person name="Daum C."/>
            <person name="Ng V."/>
            <person name="Clum A."/>
            <person name="Steindorff A."/>
            <person name="Ohm R.A."/>
            <person name="Martin F."/>
            <person name="Silar P."/>
            <person name="Natvig D.O."/>
            <person name="Lalanne C."/>
            <person name="Gautier V."/>
            <person name="Ament-Velasquez S.L."/>
            <person name="Kruys A."/>
            <person name="Hutchinson M.I."/>
            <person name="Powell A.J."/>
            <person name="Barry K."/>
            <person name="Miller A.N."/>
            <person name="Grigoriev I.V."/>
            <person name="Debuchy R."/>
            <person name="Gladieux P."/>
            <person name="Hiltunen Thoren M."/>
            <person name="Johannesson H."/>
        </authorList>
    </citation>
    <scope>NUCLEOTIDE SEQUENCE</scope>
    <source>
        <strain evidence="3">PSN309</strain>
    </source>
</reference>
<evidence type="ECO:0000313" key="4">
    <source>
        <dbReference type="Proteomes" id="UP001302126"/>
    </source>
</evidence>
<feature type="compositionally biased region" description="Pro residues" evidence="1">
    <location>
        <begin position="644"/>
        <end position="663"/>
    </location>
</feature>
<dbReference type="Proteomes" id="UP001302126">
    <property type="component" value="Unassembled WGS sequence"/>
</dbReference>
<feature type="compositionally biased region" description="Low complexity" evidence="1">
    <location>
        <begin position="28"/>
        <end position="38"/>
    </location>
</feature>
<feature type="transmembrane region" description="Helical" evidence="2">
    <location>
        <begin position="194"/>
        <end position="214"/>
    </location>
</feature>
<protein>
    <submittedName>
        <fullName evidence="3">Uncharacterized protein</fullName>
    </submittedName>
</protein>
<evidence type="ECO:0000313" key="3">
    <source>
        <dbReference type="EMBL" id="KAK4188232.1"/>
    </source>
</evidence>
<feature type="compositionally biased region" description="Polar residues" evidence="1">
    <location>
        <begin position="566"/>
        <end position="578"/>
    </location>
</feature>